<dbReference type="OrthoDB" id="3365698at2759"/>
<keyword evidence="2" id="KW-1185">Reference proteome</keyword>
<proteinExistence type="predicted"/>
<dbReference type="EMBL" id="KV426148">
    <property type="protein sequence ID" value="KZV86671.1"/>
    <property type="molecule type" value="Genomic_DNA"/>
</dbReference>
<evidence type="ECO:0000313" key="1">
    <source>
        <dbReference type="EMBL" id="KZV86671.1"/>
    </source>
</evidence>
<dbReference type="SUPFAM" id="SSF52047">
    <property type="entry name" value="RNI-like"/>
    <property type="match status" value="1"/>
</dbReference>
<dbReference type="InterPro" id="IPR032675">
    <property type="entry name" value="LRR_dom_sf"/>
</dbReference>
<dbReference type="AlphaFoldDB" id="A0A165EDE0"/>
<dbReference type="InParanoid" id="A0A165EDE0"/>
<name>A0A165EDE0_EXIGL</name>
<organism evidence="1 2">
    <name type="scientific">Exidia glandulosa HHB12029</name>
    <dbReference type="NCBI Taxonomy" id="1314781"/>
    <lineage>
        <taxon>Eukaryota</taxon>
        <taxon>Fungi</taxon>
        <taxon>Dikarya</taxon>
        <taxon>Basidiomycota</taxon>
        <taxon>Agaricomycotina</taxon>
        <taxon>Agaricomycetes</taxon>
        <taxon>Auriculariales</taxon>
        <taxon>Exidiaceae</taxon>
        <taxon>Exidia</taxon>
    </lineage>
</organism>
<accession>A0A165EDE0</accession>
<dbReference type="Proteomes" id="UP000077266">
    <property type="component" value="Unassembled WGS sequence"/>
</dbReference>
<sequence length="485" mass="53028">METRLAALIGAQPHLSTAQDELTALTTLVSSISDQSNGQFAQFHDLSISTSSALSALAELSTALGIQGTKSGAFASPPPAVMAEILRAWQAEDLRSTDAPSTFAFVAAAVNKHWRSVALSTSCIWTRVVLNFASAGSKRLHEHFKSRSTSQQNILHAPPAAYRETIPPELLLQLLTSSAHIDLRFRHAARYAINFDESILALLQADLPLLESIEIHAPYPHNPIPSGTYILTSAPRLRHLGVGYLPLAAFDLNTLRGVTAFSSQRGLSDADCVELSSKWSGLTSLTLDTASKHTEKKLLILPALTSLRCSGPAVIMSFQSEDHFSRLRTLDIPFTPAVLSVLSSLLFTSLQELTLCESSYPGGRSQSAQTLFLSLTDAIPNLRIVRLHAFVTFPTTLPVLFDAWKSDFFPKLEKLVFERCTLDVTVTNSVIRFLQRRRGLDVAVLSGANPTSERFPPWLDTRLRQLARRLTVDSAPPDEPPLVSI</sequence>
<evidence type="ECO:0008006" key="3">
    <source>
        <dbReference type="Google" id="ProtNLM"/>
    </source>
</evidence>
<reference evidence="1 2" key="1">
    <citation type="journal article" date="2016" name="Mol. Biol. Evol.">
        <title>Comparative Genomics of Early-Diverging Mushroom-Forming Fungi Provides Insights into the Origins of Lignocellulose Decay Capabilities.</title>
        <authorList>
            <person name="Nagy L.G."/>
            <person name="Riley R."/>
            <person name="Tritt A."/>
            <person name="Adam C."/>
            <person name="Daum C."/>
            <person name="Floudas D."/>
            <person name="Sun H."/>
            <person name="Yadav J.S."/>
            <person name="Pangilinan J."/>
            <person name="Larsson K.H."/>
            <person name="Matsuura K."/>
            <person name="Barry K."/>
            <person name="Labutti K."/>
            <person name="Kuo R."/>
            <person name="Ohm R.A."/>
            <person name="Bhattacharya S.S."/>
            <person name="Shirouzu T."/>
            <person name="Yoshinaga Y."/>
            <person name="Martin F.M."/>
            <person name="Grigoriev I.V."/>
            <person name="Hibbett D.S."/>
        </authorList>
    </citation>
    <scope>NUCLEOTIDE SEQUENCE [LARGE SCALE GENOMIC DNA]</scope>
    <source>
        <strain evidence="1 2">HHB12029</strain>
    </source>
</reference>
<dbReference type="Gene3D" id="3.80.10.10">
    <property type="entry name" value="Ribonuclease Inhibitor"/>
    <property type="match status" value="1"/>
</dbReference>
<evidence type="ECO:0000313" key="2">
    <source>
        <dbReference type="Proteomes" id="UP000077266"/>
    </source>
</evidence>
<protein>
    <recommendedName>
        <fullName evidence="3">F-box domain-containing protein</fullName>
    </recommendedName>
</protein>
<gene>
    <name evidence="1" type="ORF">EXIGLDRAFT_724499</name>
</gene>